<evidence type="ECO:0000313" key="2">
    <source>
        <dbReference type="Proteomes" id="UP000243401"/>
    </source>
</evidence>
<protein>
    <submittedName>
        <fullName evidence="1">Uncharacterized protein</fullName>
    </submittedName>
</protein>
<accession>A0AAJ3U078</accession>
<gene>
    <name evidence="1" type="ORF">EATG_00204</name>
</gene>
<evidence type="ECO:0000313" key="1">
    <source>
        <dbReference type="EMBL" id="OSL49337.1"/>
    </source>
</evidence>
<dbReference type="Proteomes" id="UP000243401">
    <property type="component" value="Unassembled WGS sequence"/>
</dbReference>
<name>A0AAJ3U078_ECOLX</name>
<comment type="caution">
    <text evidence="1">The sequence shown here is derived from an EMBL/GenBank/DDBJ whole genome shotgun (WGS) entry which is preliminary data.</text>
</comment>
<sequence>MRITILWRKSMGAIIPKQMCHLLFSAPRKSIT</sequence>
<dbReference type="EMBL" id="ADJX01000002">
    <property type="protein sequence ID" value="OSL49337.1"/>
    <property type="molecule type" value="Genomic_DNA"/>
</dbReference>
<dbReference type="AlphaFoldDB" id="A0AAJ3U078"/>
<proteinExistence type="predicted"/>
<organism evidence="1 2">
    <name type="scientific">Escherichia coli H605</name>
    <dbReference type="NCBI Taxonomy" id="656410"/>
    <lineage>
        <taxon>Bacteria</taxon>
        <taxon>Pseudomonadati</taxon>
        <taxon>Pseudomonadota</taxon>
        <taxon>Gammaproteobacteria</taxon>
        <taxon>Enterobacterales</taxon>
        <taxon>Enterobacteriaceae</taxon>
        <taxon>Escherichia</taxon>
    </lineage>
</organism>
<reference evidence="1 2" key="1">
    <citation type="submission" date="2010-04" db="EMBL/GenBank/DDBJ databases">
        <title>The Genome Sequence of Escherichia coli H605.</title>
        <authorList>
            <consortium name="The Broad Institute Genome Sequencing Platform"/>
            <consortium name="The Broad Institute Genome Sequencing Center for Infectious Disease"/>
            <person name="Feldgarden M."/>
            <person name="Gordon D.M."/>
            <person name="Johnson J.R."/>
            <person name="Johnston B.D."/>
            <person name="Young S."/>
            <person name="Zeng Q."/>
            <person name="Koehrsen M."/>
            <person name="Alvarado L."/>
            <person name="Berlin A.M."/>
            <person name="Borenstein D."/>
            <person name="Chapman S.B."/>
            <person name="Chen Z."/>
            <person name="Engels R."/>
            <person name="Freedman E."/>
            <person name="Gellesch M."/>
            <person name="Goldberg J."/>
            <person name="Griggs A."/>
            <person name="Gujja S."/>
            <person name="Heilman E.R."/>
            <person name="Heiman D.I."/>
            <person name="Hepburn T.A."/>
            <person name="Howarth C."/>
            <person name="Jen D."/>
            <person name="Larson L."/>
            <person name="Mehta T."/>
            <person name="Park D."/>
            <person name="Pearson M."/>
            <person name="Richards J."/>
            <person name="Roberts A."/>
            <person name="Saif S."/>
            <person name="Shea T.D."/>
            <person name="Shenoy N."/>
            <person name="Sisk P."/>
            <person name="Stolte C."/>
            <person name="Sykes S.N."/>
            <person name="Walk T."/>
            <person name="White J."/>
            <person name="Yandava C."/>
            <person name="Haas B."/>
            <person name="Henn M.R."/>
            <person name="Nusbaum C."/>
            <person name="Birren B."/>
        </authorList>
    </citation>
    <scope>NUCLEOTIDE SEQUENCE [LARGE SCALE GENOMIC DNA]</scope>
    <source>
        <strain evidence="1 2">H605</strain>
    </source>
</reference>